<gene>
    <name evidence="15" type="ORF">DAEQUDRAFT_417276</name>
</gene>
<feature type="transmembrane region" description="Helical" evidence="14">
    <location>
        <begin position="6"/>
        <end position="26"/>
    </location>
</feature>
<accession>A0A165TJA4</accession>
<proteinExistence type="inferred from homology"/>
<keyword evidence="11 14" id="KW-0472">Membrane</keyword>
<dbReference type="InterPro" id="IPR017972">
    <property type="entry name" value="Cyt_P450_CS"/>
</dbReference>
<dbReference type="GO" id="GO:0005506">
    <property type="term" value="F:iron ion binding"/>
    <property type="evidence" value="ECO:0007669"/>
    <property type="project" value="InterPro"/>
</dbReference>
<evidence type="ECO:0000256" key="13">
    <source>
        <dbReference type="RuleBase" id="RU000461"/>
    </source>
</evidence>
<keyword evidence="10 13" id="KW-0503">Monooxygenase</keyword>
<reference evidence="15 16" key="1">
    <citation type="journal article" date="2016" name="Mol. Biol. Evol.">
        <title>Comparative Genomics of Early-Diverging Mushroom-Forming Fungi Provides Insights into the Origins of Lignocellulose Decay Capabilities.</title>
        <authorList>
            <person name="Nagy L.G."/>
            <person name="Riley R."/>
            <person name="Tritt A."/>
            <person name="Adam C."/>
            <person name="Daum C."/>
            <person name="Floudas D."/>
            <person name="Sun H."/>
            <person name="Yadav J.S."/>
            <person name="Pangilinan J."/>
            <person name="Larsson K.H."/>
            <person name="Matsuura K."/>
            <person name="Barry K."/>
            <person name="Labutti K."/>
            <person name="Kuo R."/>
            <person name="Ohm R.A."/>
            <person name="Bhattacharya S.S."/>
            <person name="Shirouzu T."/>
            <person name="Yoshinaga Y."/>
            <person name="Martin F.M."/>
            <person name="Grigoriev I.V."/>
            <person name="Hibbett D.S."/>
        </authorList>
    </citation>
    <scope>NUCLEOTIDE SEQUENCE [LARGE SCALE GENOMIC DNA]</scope>
    <source>
        <strain evidence="15 16">L-15889</strain>
    </source>
</reference>
<dbReference type="Pfam" id="PF00067">
    <property type="entry name" value="p450"/>
    <property type="match status" value="1"/>
</dbReference>
<evidence type="ECO:0000313" key="16">
    <source>
        <dbReference type="Proteomes" id="UP000076727"/>
    </source>
</evidence>
<dbReference type="InterPro" id="IPR036396">
    <property type="entry name" value="Cyt_P450_sf"/>
</dbReference>
<dbReference type="GO" id="GO:0004497">
    <property type="term" value="F:monooxygenase activity"/>
    <property type="evidence" value="ECO:0007669"/>
    <property type="project" value="UniProtKB-KW"/>
</dbReference>
<evidence type="ECO:0000256" key="11">
    <source>
        <dbReference type="ARBA" id="ARBA00023136"/>
    </source>
</evidence>
<protein>
    <submittedName>
        <fullName evidence="15">Cytochrome P450</fullName>
    </submittedName>
</protein>
<dbReference type="Proteomes" id="UP000076727">
    <property type="component" value="Unassembled WGS sequence"/>
</dbReference>
<evidence type="ECO:0000256" key="14">
    <source>
        <dbReference type="SAM" id="Phobius"/>
    </source>
</evidence>
<dbReference type="SUPFAM" id="SSF48264">
    <property type="entry name" value="Cytochrome P450"/>
    <property type="match status" value="1"/>
</dbReference>
<name>A0A165TJA4_9APHY</name>
<dbReference type="AlphaFoldDB" id="A0A165TJA4"/>
<keyword evidence="5 14" id="KW-0812">Transmembrane</keyword>
<dbReference type="Gene3D" id="1.10.630.10">
    <property type="entry name" value="Cytochrome P450"/>
    <property type="match status" value="1"/>
</dbReference>
<evidence type="ECO:0000256" key="9">
    <source>
        <dbReference type="ARBA" id="ARBA00023004"/>
    </source>
</evidence>
<evidence type="ECO:0000256" key="4">
    <source>
        <dbReference type="ARBA" id="ARBA00022617"/>
    </source>
</evidence>
<dbReference type="GO" id="GO:0016705">
    <property type="term" value="F:oxidoreductase activity, acting on paired donors, with incorporation or reduction of molecular oxygen"/>
    <property type="evidence" value="ECO:0007669"/>
    <property type="project" value="InterPro"/>
</dbReference>
<dbReference type="OrthoDB" id="2790008at2759"/>
<comment type="similarity">
    <text evidence="3 13">Belongs to the cytochrome P450 family.</text>
</comment>
<keyword evidence="16" id="KW-1185">Reference proteome</keyword>
<evidence type="ECO:0000256" key="5">
    <source>
        <dbReference type="ARBA" id="ARBA00022692"/>
    </source>
</evidence>
<dbReference type="InterPro" id="IPR002401">
    <property type="entry name" value="Cyt_P450_E_grp-I"/>
</dbReference>
<sequence length="502" mass="56088">MSIQLTVYASIGLVIAYVYVVHFFFVNRHRRMSNIPVVGGSSLPLLSSLGIIRSLSNAAGIIQEGYTKYKGRCFRYAEPGHWRVLVTSRMAVEELARAPEDVLSFPAAADDSIQVPYTLGPEIAHNPYHISILRTRLMRNAHRMFDDLRDEIVAAFSDEVQFRDISNEWAGIRSKDVALQVVCRAVNRVFVGLPVCRDPEYLAVNKGFTMNVVLSGALIKLFPSFMKPFIAKFCTNIPDSVSRVAGRLDCVITERLRVANEIKSDGTEHPNDLLQWLIESAPDGSERTVSALALRVLVVNFAALHTTSTMLTHAIYYLAAHPEHAATLREEVEGVIRDEGWSKASLGSMHLVDSFLREVSRVTGLVSMNRKALQDFTFSDGTFIPKGTFVAAASRAIHFDEDYYTNPDVFDPWRFASGGHGGKDHLSKTDDRFLVFGHGRHACPGRFFAATILKTMLAHVVTMYDVKFQDGPDARAIPPPSWISASMIPNRKVEVLFRKRRN</sequence>
<evidence type="ECO:0000256" key="2">
    <source>
        <dbReference type="ARBA" id="ARBA00004370"/>
    </source>
</evidence>
<comment type="cofactor">
    <cofactor evidence="1 12">
        <name>heme</name>
        <dbReference type="ChEBI" id="CHEBI:30413"/>
    </cofactor>
</comment>
<feature type="binding site" description="axial binding residue" evidence="12">
    <location>
        <position position="443"/>
    </location>
    <ligand>
        <name>heme</name>
        <dbReference type="ChEBI" id="CHEBI:30413"/>
    </ligand>
    <ligandPart>
        <name>Fe</name>
        <dbReference type="ChEBI" id="CHEBI:18248"/>
    </ligandPart>
</feature>
<evidence type="ECO:0000313" key="15">
    <source>
        <dbReference type="EMBL" id="KZT73525.1"/>
    </source>
</evidence>
<dbReference type="GO" id="GO:0020037">
    <property type="term" value="F:heme binding"/>
    <property type="evidence" value="ECO:0007669"/>
    <property type="project" value="InterPro"/>
</dbReference>
<dbReference type="PROSITE" id="PS00086">
    <property type="entry name" value="CYTOCHROME_P450"/>
    <property type="match status" value="1"/>
</dbReference>
<dbReference type="STRING" id="1314783.A0A165TJA4"/>
<organism evidence="15 16">
    <name type="scientific">Daedalea quercina L-15889</name>
    <dbReference type="NCBI Taxonomy" id="1314783"/>
    <lineage>
        <taxon>Eukaryota</taxon>
        <taxon>Fungi</taxon>
        <taxon>Dikarya</taxon>
        <taxon>Basidiomycota</taxon>
        <taxon>Agaricomycotina</taxon>
        <taxon>Agaricomycetes</taxon>
        <taxon>Polyporales</taxon>
        <taxon>Fomitopsis</taxon>
    </lineage>
</organism>
<comment type="subcellular location">
    <subcellularLocation>
        <location evidence="2">Membrane</location>
    </subcellularLocation>
</comment>
<evidence type="ECO:0000256" key="3">
    <source>
        <dbReference type="ARBA" id="ARBA00010617"/>
    </source>
</evidence>
<dbReference type="CDD" id="cd11041">
    <property type="entry name" value="CYP503A1-like"/>
    <property type="match status" value="1"/>
</dbReference>
<evidence type="ECO:0000256" key="7">
    <source>
        <dbReference type="ARBA" id="ARBA00022989"/>
    </source>
</evidence>
<dbReference type="PANTHER" id="PTHR46206:SF5">
    <property type="entry name" value="P450, PUTATIVE (EUROFUNG)-RELATED"/>
    <property type="match status" value="1"/>
</dbReference>
<evidence type="ECO:0000256" key="8">
    <source>
        <dbReference type="ARBA" id="ARBA00023002"/>
    </source>
</evidence>
<dbReference type="GO" id="GO:0016020">
    <property type="term" value="C:membrane"/>
    <property type="evidence" value="ECO:0007669"/>
    <property type="project" value="UniProtKB-SubCell"/>
</dbReference>
<dbReference type="EMBL" id="KV429036">
    <property type="protein sequence ID" value="KZT73525.1"/>
    <property type="molecule type" value="Genomic_DNA"/>
</dbReference>
<keyword evidence="7 14" id="KW-1133">Transmembrane helix</keyword>
<keyword evidence="8 13" id="KW-0560">Oxidoreductase</keyword>
<dbReference type="PRINTS" id="PR00463">
    <property type="entry name" value="EP450I"/>
</dbReference>
<evidence type="ECO:0000256" key="10">
    <source>
        <dbReference type="ARBA" id="ARBA00023033"/>
    </source>
</evidence>
<dbReference type="InterPro" id="IPR001128">
    <property type="entry name" value="Cyt_P450"/>
</dbReference>
<evidence type="ECO:0000256" key="1">
    <source>
        <dbReference type="ARBA" id="ARBA00001971"/>
    </source>
</evidence>
<evidence type="ECO:0000256" key="12">
    <source>
        <dbReference type="PIRSR" id="PIRSR602401-1"/>
    </source>
</evidence>
<keyword evidence="6 12" id="KW-0479">Metal-binding</keyword>
<keyword evidence="4 12" id="KW-0349">Heme</keyword>
<keyword evidence="9 12" id="KW-0408">Iron</keyword>
<dbReference type="PANTHER" id="PTHR46206">
    <property type="entry name" value="CYTOCHROME P450"/>
    <property type="match status" value="1"/>
</dbReference>
<evidence type="ECO:0000256" key="6">
    <source>
        <dbReference type="ARBA" id="ARBA00022723"/>
    </source>
</evidence>